<evidence type="ECO:0000256" key="7">
    <source>
        <dbReference type="HAMAP-Rule" id="MF_00523"/>
    </source>
</evidence>
<reference evidence="9 10" key="1">
    <citation type="submission" date="2020-08" db="EMBL/GenBank/DDBJ databases">
        <title>Genomic Encyclopedia of Type Strains, Phase IV (KMG-IV): sequencing the most valuable type-strain genomes for metagenomic binning, comparative biology and taxonomic classification.</title>
        <authorList>
            <person name="Goeker M."/>
        </authorList>
    </citation>
    <scope>NUCLEOTIDE SEQUENCE [LARGE SCALE GENOMIC DNA]</scope>
    <source>
        <strain evidence="9 10">DSM 27471</strain>
    </source>
</reference>
<dbReference type="CDD" id="cd03352">
    <property type="entry name" value="LbH_LpxD"/>
    <property type="match status" value="1"/>
</dbReference>
<dbReference type="UniPathway" id="UPA00973"/>
<evidence type="ECO:0000256" key="4">
    <source>
        <dbReference type="ARBA" id="ARBA00022737"/>
    </source>
</evidence>
<feature type="domain" description="UDP-3-O-[3-hydroxymyristoyl] glucosamine N-acyltransferase non-repeat region" evidence="8">
    <location>
        <begin position="22"/>
        <end position="90"/>
    </location>
</feature>
<dbReference type="InterPro" id="IPR020573">
    <property type="entry name" value="UDP_GlcNAc_AcTrfase_non-rep"/>
</dbReference>
<dbReference type="InterPro" id="IPR007691">
    <property type="entry name" value="LpxD"/>
</dbReference>
<evidence type="ECO:0000313" key="10">
    <source>
        <dbReference type="Proteomes" id="UP000544222"/>
    </source>
</evidence>
<dbReference type="GO" id="GO:0016410">
    <property type="term" value="F:N-acyltransferase activity"/>
    <property type="evidence" value="ECO:0007669"/>
    <property type="project" value="InterPro"/>
</dbReference>
<keyword evidence="10" id="KW-1185">Reference proteome</keyword>
<dbReference type="SUPFAM" id="SSF51161">
    <property type="entry name" value="Trimeric LpxA-like enzymes"/>
    <property type="match status" value="1"/>
</dbReference>
<dbReference type="Pfam" id="PF04613">
    <property type="entry name" value="LpxD"/>
    <property type="match status" value="1"/>
</dbReference>
<keyword evidence="2 7" id="KW-0441">Lipid A biosynthesis</keyword>
<organism evidence="9 10">
    <name type="scientific">Microbacter margulisiae</name>
    <dbReference type="NCBI Taxonomy" id="1350067"/>
    <lineage>
        <taxon>Bacteria</taxon>
        <taxon>Pseudomonadati</taxon>
        <taxon>Bacteroidota</taxon>
        <taxon>Bacteroidia</taxon>
        <taxon>Bacteroidales</taxon>
        <taxon>Porphyromonadaceae</taxon>
        <taxon>Microbacter</taxon>
    </lineage>
</organism>
<comment type="function">
    <text evidence="7">Catalyzes the N-acylation of UDP-3-O-acylglucosamine using 3-hydroxyacyl-ACP as the acyl donor. Is involved in the biosynthesis of lipid A, a phosphorylated glycolipid that anchors the lipopolysaccharide to the outer membrane of the cell.</text>
</comment>
<dbReference type="InterPro" id="IPR011004">
    <property type="entry name" value="Trimer_LpxA-like_sf"/>
</dbReference>
<feature type="active site" description="Proton acceptor" evidence="7">
    <location>
        <position position="241"/>
    </location>
</feature>
<accession>A0A7W5DUG3</accession>
<name>A0A7W5DUG3_9PORP</name>
<dbReference type="PANTHER" id="PTHR43378">
    <property type="entry name" value="UDP-3-O-ACYLGLUCOSAMINE N-ACYLTRANSFERASE"/>
    <property type="match status" value="1"/>
</dbReference>
<evidence type="ECO:0000256" key="6">
    <source>
        <dbReference type="ARBA" id="ARBA00023315"/>
    </source>
</evidence>
<dbReference type="Gene3D" id="2.160.10.10">
    <property type="entry name" value="Hexapeptide repeat proteins"/>
    <property type="match status" value="1"/>
</dbReference>
<protein>
    <recommendedName>
        <fullName evidence="7">UDP-3-O-acylglucosamine N-acyltransferase</fullName>
        <ecNumber evidence="7">2.3.1.191</ecNumber>
    </recommendedName>
</protein>
<evidence type="ECO:0000313" key="9">
    <source>
        <dbReference type="EMBL" id="MBB3188428.1"/>
    </source>
</evidence>
<keyword evidence="1 7" id="KW-0444">Lipid biosynthesis</keyword>
<dbReference type="Pfam" id="PF14602">
    <property type="entry name" value="Hexapep_2"/>
    <property type="match status" value="1"/>
</dbReference>
<dbReference type="InterPro" id="IPR001451">
    <property type="entry name" value="Hexapep"/>
</dbReference>
<evidence type="ECO:0000256" key="3">
    <source>
        <dbReference type="ARBA" id="ARBA00022679"/>
    </source>
</evidence>
<dbReference type="AlphaFoldDB" id="A0A7W5DUG3"/>
<keyword evidence="4 7" id="KW-0677">Repeat</keyword>
<evidence type="ECO:0000256" key="5">
    <source>
        <dbReference type="ARBA" id="ARBA00023098"/>
    </source>
</evidence>
<comment type="similarity">
    <text evidence="7">Belongs to the transferase hexapeptide repeat family. LpxD subfamily.</text>
</comment>
<dbReference type="Gene3D" id="3.40.1390.10">
    <property type="entry name" value="MurE/MurF, N-terminal domain"/>
    <property type="match status" value="1"/>
</dbReference>
<dbReference type="GO" id="GO:0009245">
    <property type="term" value="P:lipid A biosynthetic process"/>
    <property type="evidence" value="ECO:0007669"/>
    <property type="project" value="UniProtKB-UniRule"/>
</dbReference>
<dbReference type="NCBIfam" id="NF002060">
    <property type="entry name" value="PRK00892.1"/>
    <property type="match status" value="1"/>
</dbReference>
<dbReference type="EC" id="2.3.1.191" evidence="7"/>
<evidence type="ECO:0000259" key="8">
    <source>
        <dbReference type="Pfam" id="PF04613"/>
    </source>
</evidence>
<comment type="pathway">
    <text evidence="7">Bacterial outer membrane biogenesis; LPS lipid A biosynthesis.</text>
</comment>
<dbReference type="EMBL" id="JACHYB010000002">
    <property type="protein sequence ID" value="MBB3188428.1"/>
    <property type="molecule type" value="Genomic_DNA"/>
</dbReference>
<comment type="caution">
    <text evidence="9">The sequence shown here is derived from an EMBL/GenBank/DDBJ whole genome shotgun (WGS) entry which is preliminary data.</text>
</comment>
<dbReference type="Pfam" id="PF00132">
    <property type="entry name" value="Hexapep"/>
    <property type="match status" value="1"/>
</dbReference>
<gene>
    <name evidence="7" type="primary">lpxD</name>
    <name evidence="9" type="ORF">FHX64_002626</name>
</gene>
<comment type="catalytic activity">
    <reaction evidence="7">
        <text>a UDP-3-O-[(3R)-3-hydroxyacyl]-alpha-D-glucosamine + a (3R)-hydroxyacyl-[ACP] = a UDP-2-N,3-O-bis[(3R)-3-hydroxyacyl]-alpha-D-glucosamine + holo-[ACP] + H(+)</text>
        <dbReference type="Rhea" id="RHEA:53836"/>
        <dbReference type="Rhea" id="RHEA-COMP:9685"/>
        <dbReference type="Rhea" id="RHEA-COMP:9945"/>
        <dbReference type="ChEBI" id="CHEBI:15378"/>
        <dbReference type="ChEBI" id="CHEBI:64479"/>
        <dbReference type="ChEBI" id="CHEBI:78827"/>
        <dbReference type="ChEBI" id="CHEBI:137740"/>
        <dbReference type="ChEBI" id="CHEBI:137748"/>
        <dbReference type="EC" id="2.3.1.191"/>
    </reaction>
</comment>
<sequence length="346" mass="37219">MDFSAQQIADFLQGEVVGNPEITVNNLSKIDESEPGTLTFLSNPKYTHYVYDTKASIILVNKDFTPEQSISTTLIKVDDAYQSLAKLLQLVNSVKQQQRGIDSLAFIAKSAQIGENPYVGAFSFIGEGVKAGNNVQIYPQTYIGNNVTLGNDVIIYPGVKIYADCVIGNRCVVHAGTVIGADGFGFAPNDNGGYNKIPQIGNVILEDDVEIGANTTIDRATMGSTRIHKGVKLDNLIQVAHNVEIGQNSVLAAQTGVAGSVKIGENCMFGGQVGISGHLTIGNNVKLAAQTGVISKIPDNVTYMGAPAFSHVQYTKAYVVFRKLPELDKSIDALKKEIEELRKNIH</sequence>
<evidence type="ECO:0000256" key="1">
    <source>
        <dbReference type="ARBA" id="ARBA00022516"/>
    </source>
</evidence>
<dbReference type="GO" id="GO:0103118">
    <property type="term" value="F:UDP-3-O-[(3R)-3-hydroxyacyl]-glucosamine N-acyltransferase activity"/>
    <property type="evidence" value="ECO:0007669"/>
    <property type="project" value="UniProtKB-EC"/>
</dbReference>
<dbReference type="GO" id="GO:0016020">
    <property type="term" value="C:membrane"/>
    <property type="evidence" value="ECO:0007669"/>
    <property type="project" value="GOC"/>
</dbReference>
<keyword evidence="5 7" id="KW-0443">Lipid metabolism</keyword>
<keyword evidence="3 7" id="KW-0808">Transferase</keyword>
<evidence type="ECO:0000256" key="2">
    <source>
        <dbReference type="ARBA" id="ARBA00022556"/>
    </source>
</evidence>
<dbReference type="HAMAP" id="MF_00523">
    <property type="entry name" value="LpxD"/>
    <property type="match status" value="1"/>
</dbReference>
<dbReference type="Proteomes" id="UP000544222">
    <property type="component" value="Unassembled WGS sequence"/>
</dbReference>
<dbReference type="RefSeq" id="WP_183414173.1">
    <property type="nucleotide sequence ID" value="NZ_JACHYB010000002.1"/>
</dbReference>
<dbReference type="NCBIfam" id="TIGR01853">
    <property type="entry name" value="lipid_A_lpxD"/>
    <property type="match status" value="1"/>
</dbReference>
<comment type="subunit">
    <text evidence="7">Homotrimer.</text>
</comment>
<keyword evidence="6 7" id="KW-0012">Acyltransferase</keyword>
<proteinExistence type="inferred from homology"/>
<dbReference type="PANTHER" id="PTHR43378:SF2">
    <property type="entry name" value="UDP-3-O-ACYLGLUCOSAMINE N-ACYLTRANSFERASE 1, MITOCHONDRIAL-RELATED"/>
    <property type="match status" value="1"/>
</dbReference>